<dbReference type="PROSITE" id="PS50293">
    <property type="entry name" value="TPR_REGION"/>
    <property type="match status" value="1"/>
</dbReference>
<organism evidence="10 11">
    <name type="scientific">Microvirga puerhi</name>
    <dbReference type="NCBI Taxonomy" id="2876078"/>
    <lineage>
        <taxon>Bacteria</taxon>
        <taxon>Pseudomonadati</taxon>
        <taxon>Pseudomonadota</taxon>
        <taxon>Alphaproteobacteria</taxon>
        <taxon>Hyphomicrobiales</taxon>
        <taxon>Methylobacteriaceae</taxon>
        <taxon>Microvirga</taxon>
    </lineage>
</organism>
<keyword evidence="5" id="KW-0808">Transferase</keyword>
<evidence type="ECO:0000256" key="2">
    <source>
        <dbReference type="ARBA" id="ARBA00005386"/>
    </source>
</evidence>
<feature type="repeat" description="TPR" evidence="8">
    <location>
        <begin position="108"/>
        <end position="141"/>
    </location>
</feature>
<dbReference type="SUPFAM" id="SSF48452">
    <property type="entry name" value="TPR-like"/>
    <property type="match status" value="3"/>
</dbReference>
<dbReference type="PROSITE" id="PS50005">
    <property type="entry name" value="TPR"/>
    <property type="match status" value="4"/>
</dbReference>
<evidence type="ECO:0000256" key="8">
    <source>
        <dbReference type="PROSITE-ProRule" id="PRU00339"/>
    </source>
</evidence>
<keyword evidence="11" id="KW-1185">Reference proteome</keyword>
<evidence type="ECO:0000313" key="11">
    <source>
        <dbReference type="Proteomes" id="UP000704176"/>
    </source>
</evidence>
<dbReference type="EMBL" id="JAIRBM010000001">
    <property type="protein sequence ID" value="MBZ6075087.1"/>
    <property type="molecule type" value="Genomic_DNA"/>
</dbReference>
<dbReference type="InterPro" id="IPR011990">
    <property type="entry name" value="TPR-like_helical_dom_sf"/>
</dbReference>
<gene>
    <name evidence="10" type="ORF">K9B37_02095</name>
</gene>
<dbReference type="Proteomes" id="UP000704176">
    <property type="component" value="Unassembled WGS sequence"/>
</dbReference>
<evidence type="ECO:0000256" key="6">
    <source>
        <dbReference type="ARBA" id="ARBA00022737"/>
    </source>
</evidence>
<dbReference type="InterPro" id="IPR029489">
    <property type="entry name" value="OGT/SEC/SPY_C"/>
</dbReference>
<dbReference type="SMART" id="SM00028">
    <property type="entry name" value="TPR"/>
    <property type="match status" value="8"/>
</dbReference>
<keyword evidence="4" id="KW-0328">Glycosyltransferase</keyword>
<dbReference type="Pfam" id="PF00515">
    <property type="entry name" value="TPR_1"/>
    <property type="match status" value="1"/>
</dbReference>
<feature type="domain" description="O-GlcNAc transferase C-terminal" evidence="9">
    <location>
        <begin position="354"/>
        <end position="503"/>
    </location>
</feature>
<evidence type="ECO:0000313" key="10">
    <source>
        <dbReference type="EMBL" id="MBZ6075087.1"/>
    </source>
</evidence>
<dbReference type="InterPro" id="IPR019734">
    <property type="entry name" value="TPR_rpt"/>
</dbReference>
<protein>
    <recommendedName>
        <fullName evidence="3">protein O-GlcNAc transferase</fullName>
        <ecNumber evidence="3">2.4.1.255</ecNumber>
    </recommendedName>
</protein>
<feature type="repeat" description="TPR" evidence="8">
    <location>
        <begin position="176"/>
        <end position="209"/>
    </location>
</feature>
<dbReference type="Gene3D" id="3.40.50.2000">
    <property type="entry name" value="Glycogen Phosphorylase B"/>
    <property type="match status" value="1"/>
</dbReference>
<feature type="repeat" description="TPR" evidence="8">
    <location>
        <begin position="40"/>
        <end position="73"/>
    </location>
</feature>
<dbReference type="PANTHER" id="PTHR44366:SF1">
    <property type="entry name" value="UDP-N-ACETYLGLUCOSAMINE--PEPTIDE N-ACETYLGLUCOSAMINYLTRANSFERASE 110 KDA SUBUNIT"/>
    <property type="match status" value="1"/>
</dbReference>
<dbReference type="Gene3D" id="3.40.50.11380">
    <property type="match status" value="1"/>
</dbReference>
<comment type="caution">
    <text evidence="10">The sequence shown here is derived from an EMBL/GenBank/DDBJ whole genome shotgun (WGS) entry which is preliminary data.</text>
</comment>
<sequence>MVEYKQADLLQQALSLHRAGHIDQAKAIYLRIAQAEPRNPDLLRLIGTAAYQLGDVEECVLYLSRSVEIFPEHPETRFNLAIALSRLNRHEESLFQYHATLMLRPNHAEAYFNRGNLLKEMDRLEEAISSYDNALTIRPNYAKAAFNHGGAMAKLGRLEHALVSYEQAIASQYNYTSAHYCKAEILTLLKRFSEAIASLDRAIEIQPEFVDAYHLKSVLLSNLMQSQEALKCIDQAIEIQPNFAKGYHFKGAALTYLGRVEEGLACFEMAFSLSPRSDYLLGDIIHGKAHIGCWEHFRTQVDLLTKELSAQRKIVVPFIALSLVDDPQLHKAAAELYMTDKHPGRQLLPPLAKKSKSQRLKIGYFSSDFSDHPVSHLLAGMFERHDRKKFEIHCFSFGPKCRDAWRDRIAGSVEHFIDVHSRSDREITSLARTLDIDIAVDLNGLSGDARPDIFAERAAPIQLSYLGYLGTLGTRHVDYLVADPMIVPPSARENYSEKILYLSCYQCNDDKQKISNKPFYRTEFGLPEDKFVYCSFNNNYKITPENFDLWASILKAAPRSVLWLYASNKAAVKNLRLEAEKRAVDPDRLIFANRTPLEDHLARLKLADLFLDTHPYNAGATASNALRVGLPVLTRAGKSFASRIGASLLTATRLPELIANSDEEYTALAVRLACEPSLLTTIKSKLAQNLATCPLFDTERFTQNMEAAYEAAYTRYHNGLVPDHIDLSAVV</sequence>
<feature type="domain" description="O-GlcNAc transferase C-terminal" evidence="9">
    <location>
        <begin position="521"/>
        <end position="705"/>
    </location>
</feature>
<evidence type="ECO:0000256" key="1">
    <source>
        <dbReference type="ARBA" id="ARBA00004922"/>
    </source>
</evidence>
<accession>A0ABS7VJ63</accession>
<evidence type="ECO:0000256" key="5">
    <source>
        <dbReference type="ARBA" id="ARBA00022679"/>
    </source>
</evidence>
<dbReference type="Pfam" id="PF13432">
    <property type="entry name" value="TPR_16"/>
    <property type="match status" value="2"/>
</dbReference>
<proteinExistence type="inferred from homology"/>
<dbReference type="Pfam" id="PF13844">
    <property type="entry name" value="Glyco_transf_41"/>
    <property type="match status" value="2"/>
</dbReference>
<dbReference type="Gene3D" id="1.25.40.10">
    <property type="entry name" value="Tetratricopeptide repeat domain"/>
    <property type="match status" value="2"/>
</dbReference>
<dbReference type="RefSeq" id="WP_224311120.1">
    <property type="nucleotide sequence ID" value="NZ_JAIRBM010000001.1"/>
</dbReference>
<dbReference type="PANTHER" id="PTHR44366">
    <property type="entry name" value="UDP-N-ACETYLGLUCOSAMINE--PEPTIDE N-ACETYLGLUCOSAMINYLTRANSFERASE 110 KDA SUBUNIT"/>
    <property type="match status" value="1"/>
</dbReference>
<dbReference type="Pfam" id="PF13181">
    <property type="entry name" value="TPR_8"/>
    <property type="match status" value="1"/>
</dbReference>
<evidence type="ECO:0000256" key="3">
    <source>
        <dbReference type="ARBA" id="ARBA00011970"/>
    </source>
</evidence>
<evidence type="ECO:0000259" key="9">
    <source>
        <dbReference type="Pfam" id="PF13844"/>
    </source>
</evidence>
<feature type="repeat" description="TPR" evidence="8">
    <location>
        <begin position="244"/>
        <end position="277"/>
    </location>
</feature>
<name>A0ABS7VJ63_9HYPH</name>
<dbReference type="InterPro" id="IPR037919">
    <property type="entry name" value="OGT"/>
</dbReference>
<evidence type="ECO:0000256" key="4">
    <source>
        <dbReference type="ARBA" id="ARBA00022676"/>
    </source>
</evidence>
<dbReference type="EC" id="2.4.1.255" evidence="3"/>
<keyword evidence="6" id="KW-0677">Repeat</keyword>
<comment type="similarity">
    <text evidence="2">Belongs to the glycosyltransferase 41 family. O-GlcNAc transferase subfamily.</text>
</comment>
<keyword evidence="7 8" id="KW-0802">TPR repeat</keyword>
<reference evidence="10 11" key="1">
    <citation type="submission" date="2021-09" db="EMBL/GenBank/DDBJ databases">
        <title>The complete genome sequence of a new microorganism.</title>
        <authorList>
            <person name="Zi Z."/>
        </authorList>
    </citation>
    <scope>NUCLEOTIDE SEQUENCE [LARGE SCALE GENOMIC DNA]</scope>
    <source>
        <strain evidence="10 11">WGZ8</strain>
    </source>
</reference>
<evidence type="ECO:0000256" key="7">
    <source>
        <dbReference type="ARBA" id="ARBA00022803"/>
    </source>
</evidence>
<comment type="pathway">
    <text evidence="1">Protein modification; protein glycosylation.</text>
</comment>